<keyword evidence="7" id="KW-1185">Reference proteome</keyword>
<evidence type="ECO:0000313" key="6">
    <source>
        <dbReference type="EMBL" id="MDY0882049.1"/>
    </source>
</evidence>
<sequence>MNIDSLSPHAPSSPRPAPSAPVSAVELAGIQLTLASDAGEVNILRGIDLTIAPGETVGIVGPSGSGKTSLMLLIAGLEKPSAGSLRVAGRDLSGLSEDRLALFRRQEIGIVFQAFHLIPTMTALENVAVPLELAGRKDAFDAARAALHSVGLGHRLAHYPSQLSGGEQQRVALARAIVAKPRLLLADEPTGNLDLETGAVIVDLIFDLAREHGSTLMLITHDPALAARCARIVRLADGRVQEDGPAAQFGLAPGSRISILT</sequence>
<feature type="compositionally biased region" description="Low complexity" evidence="4">
    <location>
        <begin position="1"/>
        <end position="10"/>
    </location>
</feature>
<evidence type="ECO:0000313" key="7">
    <source>
        <dbReference type="Proteomes" id="UP001279642"/>
    </source>
</evidence>
<dbReference type="RefSeq" id="WP_320507082.1">
    <property type="nucleotide sequence ID" value="NZ_JAXCLW010000001.1"/>
</dbReference>
<dbReference type="InterPro" id="IPR017871">
    <property type="entry name" value="ABC_transporter-like_CS"/>
</dbReference>
<evidence type="ECO:0000256" key="3">
    <source>
        <dbReference type="ARBA" id="ARBA00022840"/>
    </source>
</evidence>
<accession>A0ABU5E7P0</accession>
<dbReference type="GO" id="GO:0005524">
    <property type="term" value="F:ATP binding"/>
    <property type="evidence" value="ECO:0007669"/>
    <property type="project" value="UniProtKB-KW"/>
</dbReference>
<dbReference type="InterPro" id="IPR003593">
    <property type="entry name" value="AAA+_ATPase"/>
</dbReference>
<feature type="region of interest" description="Disordered" evidence="4">
    <location>
        <begin position="1"/>
        <end position="20"/>
    </location>
</feature>
<protein>
    <submittedName>
        <fullName evidence="6">ABC transporter ATP-binding protein</fullName>
    </submittedName>
</protein>
<dbReference type="PROSITE" id="PS00211">
    <property type="entry name" value="ABC_TRANSPORTER_1"/>
    <property type="match status" value="1"/>
</dbReference>
<comment type="caution">
    <text evidence="6">The sequence shown here is derived from an EMBL/GenBank/DDBJ whole genome shotgun (WGS) entry which is preliminary data.</text>
</comment>
<dbReference type="SMART" id="SM00382">
    <property type="entry name" value="AAA"/>
    <property type="match status" value="1"/>
</dbReference>
<keyword evidence="1" id="KW-0813">Transport</keyword>
<dbReference type="EMBL" id="JAXCLW010000001">
    <property type="protein sequence ID" value="MDY0882049.1"/>
    <property type="molecule type" value="Genomic_DNA"/>
</dbReference>
<dbReference type="PROSITE" id="PS50893">
    <property type="entry name" value="ABC_TRANSPORTER_2"/>
    <property type="match status" value="1"/>
</dbReference>
<dbReference type="CDD" id="cd03255">
    <property type="entry name" value="ABC_MJ0796_LolCDE_FtsE"/>
    <property type="match status" value="1"/>
</dbReference>
<dbReference type="PANTHER" id="PTHR24220:SF659">
    <property type="entry name" value="TRANSPORTER, PUTATIVE-RELATED"/>
    <property type="match status" value="1"/>
</dbReference>
<dbReference type="SUPFAM" id="SSF52540">
    <property type="entry name" value="P-loop containing nucleoside triphosphate hydrolases"/>
    <property type="match status" value="1"/>
</dbReference>
<gene>
    <name evidence="6" type="ORF">SMD27_04275</name>
</gene>
<organism evidence="6 7">
    <name type="scientific">Dongia soli</name>
    <dbReference type="NCBI Taxonomy" id="600628"/>
    <lineage>
        <taxon>Bacteria</taxon>
        <taxon>Pseudomonadati</taxon>
        <taxon>Pseudomonadota</taxon>
        <taxon>Alphaproteobacteria</taxon>
        <taxon>Rhodospirillales</taxon>
        <taxon>Dongiaceae</taxon>
        <taxon>Dongia</taxon>
    </lineage>
</organism>
<dbReference type="Gene3D" id="3.40.50.300">
    <property type="entry name" value="P-loop containing nucleotide triphosphate hydrolases"/>
    <property type="match status" value="1"/>
</dbReference>
<name>A0ABU5E7P0_9PROT</name>
<dbReference type="InterPro" id="IPR015854">
    <property type="entry name" value="ABC_transpr_LolD-like"/>
</dbReference>
<dbReference type="InterPro" id="IPR017911">
    <property type="entry name" value="MacB-like_ATP-bd"/>
</dbReference>
<reference evidence="6 7" key="1">
    <citation type="journal article" date="2016" name="Antonie Van Leeuwenhoek">
        <title>Dongia soli sp. nov., isolated from soil from Dokdo, Korea.</title>
        <authorList>
            <person name="Kim D.U."/>
            <person name="Lee H."/>
            <person name="Kim H."/>
            <person name="Kim S.G."/>
            <person name="Ka J.O."/>
        </authorList>
    </citation>
    <scope>NUCLEOTIDE SEQUENCE [LARGE SCALE GENOMIC DNA]</scope>
    <source>
        <strain evidence="6 7">D78</strain>
    </source>
</reference>
<evidence type="ECO:0000259" key="5">
    <source>
        <dbReference type="PROSITE" id="PS50893"/>
    </source>
</evidence>
<evidence type="ECO:0000256" key="4">
    <source>
        <dbReference type="SAM" id="MobiDB-lite"/>
    </source>
</evidence>
<dbReference type="InterPro" id="IPR027417">
    <property type="entry name" value="P-loop_NTPase"/>
</dbReference>
<dbReference type="Proteomes" id="UP001279642">
    <property type="component" value="Unassembled WGS sequence"/>
</dbReference>
<feature type="domain" description="ABC transporter" evidence="5">
    <location>
        <begin position="25"/>
        <end position="261"/>
    </location>
</feature>
<dbReference type="PANTHER" id="PTHR24220">
    <property type="entry name" value="IMPORT ATP-BINDING PROTEIN"/>
    <property type="match status" value="1"/>
</dbReference>
<dbReference type="InterPro" id="IPR003439">
    <property type="entry name" value="ABC_transporter-like_ATP-bd"/>
</dbReference>
<evidence type="ECO:0000256" key="1">
    <source>
        <dbReference type="ARBA" id="ARBA00022448"/>
    </source>
</evidence>
<evidence type="ECO:0000256" key="2">
    <source>
        <dbReference type="ARBA" id="ARBA00022741"/>
    </source>
</evidence>
<dbReference type="Pfam" id="PF00005">
    <property type="entry name" value="ABC_tran"/>
    <property type="match status" value="1"/>
</dbReference>
<keyword evidence="3 6" id="KW-0067">ATP-binding</keyword>
<proteinExistence type="predicted"/>
<keyword evidence="2" id="KW-0547">Nucleotide-binding</keyword>